<dbReference type="Gene3D" id="2.40.50.140">
    <property type="entry name" value="Nucleic acid-binding proteins"/>
    <property type="match status" value="1"/>
</dbReference>
<dbReference type="InterPro" id="IPR019844">
    <property type="entry name" value="CSD_CS"/>
</dbReference>
<feature type="compositionally biased region" description="Polar residues" evidence="1">
    <location>
        <begin position="153"/>
        <end position="162"/>
    </location>
</feature>
<feature type="compositionally biased region" description="Basic and acidic residues" evidence="1">
    <location>
        <begin position="167"/>
        <end position="176"/>
    </location>
</feature>
<dbReference type="EMBL" id="JAATJU010013556">
    <property type="protein sequence ID" value="KAH0517992.1"/>
    <property type="molecule type" value="Genomic_DNA"/>
</dbReference>
<organism evidence="3 4">
    <name type="scientific">Microtus ochrogaster</name>
    <name type="common">Prairie vole</name>
    <dbReference type="NCBI Taxonomy" id="79684"/>
    <lineage>
        <taxon>Eukaryota</taxon>
        <taxon>Metazoa</taxon>
        <taxon>Chordata</taxon>
        <taxon>Craniata</taxon>
        <taxon>Vertebrata</taxon>
        <taxon>Euteleostomi</taxon>
        <taxon>Mammalia</taxon>
        <taxon>Eutheria</taxon>
        <taxon>Euarchontoglires</taxon>
        <taxon>Glires</taxon>
        <taxon>Rodentia</taxon>
        <taxon>Myomorpha</taxon>
        <taxon>Muroidea</taxon>
        <taxon>Cricetidae</taxon>
        <taxon>Arvicolinae</taxon>
        <taxon>Microtus</taxon>
    </lineage>
</organism>
<feature type="compositionally biased region" description="Basic and acidic residues" evidence="1">
    <location>
        <begin position="188"/>
        <end position="210"/>
    </location>
</feature>
<comment type="caution">
    <text evidence="3">The sequence shown here is derived from an EMBL/GenBank/DDBJ whole genome shotgun (WGS) entry which is preliminary data.</text>
</comment>
<proteinExistence type="predicted"/>
<feature type="compositionally biased region" description="Polar residues" evidence="1">
    <location>
        <begin position="178"/>
        <end position="187"/>
    </location>
</feature>
<sequence length="296" mass="33243">MTSEAKTQQPAVAPDAILRAVDTKPGSMSSSAGSDIPGCLTPAVLAIRENILIARKVLGIVKWFNVKKGYGFIKVNDTKEDIFVHQSAIKINNPKKYLRRVGDGESVEFDIAEGEKGAMALNVTGPGGIAVRGGKYASEHNQYRCYRGHRGSPRNSQQNYWNRKSGGRKEQSECTHEGQAQQDQQRQVIEDAGHQGTKGRGEPVRPDKYRNYRPQFRRGPPRQRQPREDSNEHYEENQGEETQGQQAPRRQNHCNFNHQQRRPKNSKPQGVKEIPKACDPPYKNMSVAKTKQGVTE</sequence>
<feature type="region of interest" description="Disordered" evidence="1">
    <location>
        <begin position="146"/>
        <end position="296"/>
    </location>
</feature>
<feature type="compositionally biased region" description="Basic and acidic residues" evidence="1">
    <location>
        <begin position="225"/>
        <end position="236"/>
    </location>
</feature>
<dbReference type="SMART" id="SM00357">
    <property type="entry name" value="CSP"/>
    <property type="match status" value="1"/>
</dbReference>
<evidence type="ECO:0000313" key="3">
    <source>
        <dbReference type="EMBL" id="KAH0517992.1"/>
    </source>
</evidence>
<accession>A0A8J6GVY3</accession>
<reference evidence="3" key="1">
    <citation type="submission" date="2020-03" db="EMBL/GenBank/DDBJ databases">
        <title>Studies in the Genomics of Life Span.</title>
        <authorList>
            <person name="Glass D."/>
        </authorList>
    </citation>
    <scope>NUCLEOTIDE SEQUENCE</scope>
    <source>
        <strain evidence="3">LTLLF</strain>
        <tissue evidence="3">Muscle</tissue>
    </source>
</reference>
<dbReference type="PROSITE" id="PS51857">
    <property type="entry name" value="CSD_2"/>
    <property type="match status" value="1"/>
</dbReference>
<dbReference type="InterPro" id="IPR002059">
    <property type="entry name" value="CSP_DNA-bd"/>
</dbReference>
<feature type="compositionally biased region" description="Polar residues" evidence="1">
    <location>
        <begin position="287"/>
        <end position="296"/>
    </location>
</feature>
<dbReference type="InterPro" id="IPR012340">
    <property type="entry name" value="NA-bd_OB-fold"/>
</dbReference>
<protein>
    <submittedName>
        <fullName evidence="3">Nuclease-sensitive element-binding protein 1</fullName>
    </submittedName>
</protein>
<dbReference type="InterPro" id="IPR011129">
    <property type="entry name" value="CSD"/>
</dbReference>
<dbReference type="Pfam" id="PF00313">
    <property type="entry name" value="CSD"/>
    <property type="match status" value="1"/>
</dbReference>
<name>A0A8J6GVY3_MICOH</name>
<dbReference type="InterPro" id="IPR050181">
    <property type="entry name" value="Cold_shock_domain"/>
</dbReference>
<dbReference type="Proteomes" id="UP000710432">
    <property type="component" value="Unassembled WGS sequence"/>
</dbReference>
<dbReference type="FunFam" id="2.40.50.140:FF:000274">
    <property type="entry name" value="Mitochondrial RNA binding protein"/>
    <property type="match status" value="1"/>
</dbReference>
<gene>
    <name evidence="3" type="ORF">LTLLF_118245</name>
</gene>
<dbReference type="PRINTS" id="PR00050">
    <property type="entry name" value="COLDSHOCK"/>
</dbReference>
<dbReference type="AlphaFoldDB" id="A0A8J6GVY3"/>
<evidence type="ECO:0000259" key="2">
    <source>
        <dbReference type="PROSITE" id="PS51857"/>
    </source>
</evidence>
<evidence type="ECO:0000256" key="1">
    <source>
        <dbReference type="SAM" id="MobiDB-lite"/>
    </source>
</evidence>
<dbReference type="GO" id="GO:0003676">
    <property type="term" value="F:nucleic acid binding"/>
    <property type="evidence" value="ECO:0007669"/>
    <property type="project" value="InterPro"/>
</dbReference>
<dbReference type="SUPFAM" id="SSF50249">
    <property type="entry name" value="Nucleic acid-binding proteins"/>
    <property type="match status" value="1"/>
</dbReference>
<feature type="domain" description="CSD" evidence="2">
    <location>
        <begin position="56"/>
        <end position="125"/>
    </location>
</feature>
<dbReference type="PROSITE" id="PS00352">
    <property type="entry name" value="CSD_1"/>
    <property type="match status" value="1"/>
</dbReference>
<evidence type="ECO:0000313" key="4">
    <source>
        <dbReference type="Proteomes" id="UP000710432"/>
    </source>
</evidence>
<dbReference type="PANTHER" id="PTHR11544">
    <property type="entry name" value="COLD SHOCK DOMAIN CONTAINING PROTEINS"/>
    <property type="match status" value="1"/>
</dbReference>
<dbReference type="CDD" id="cd04458">
    <property type="entry name" value="CSP_CDS"/>
    <property type="match status" value="1"/>
</dbReference>